<dbReference type="VEuPathDB" id="VectorBase:RPRC006765"/>
<feature type="region of interest" description="Disordered" evidence="1">
    <location>
        <begin position="85"/>
        <end position="131"/>
    </location>
</feature>
<evidence type="ECO:0000313" key="2">
    <source>
        <dbReference type="EnsemblMetazoa" id="RPRC006765-PA"/>
    </source>
</evidence>
<organism evidence="2 3">
    <name type="scientific">Rhodnius prolixus</name>
    <name type="common">Triatomid bug</name>
    <dbReference type="NCBI Taxonomy" id="13249"/>
    <lineage>
        <taxon>Eukaryota</taxon>
        <taxon>Metazoa</taxon>
        <taxon>Ecdysozoa</taxon>
        <taxon>Arthropoda</taxon>
        <taxon>Hexapoda</taxon>
        <taxon>Insecta</taxon>
        <taxon>Pterygota</taxon>
        <taxon>Neoptera</taxon>
        <taxon>Paraneoptera</taxon>
        <taxon>Hemiptera</taxon>
        <taxon>Heteroptera</taxon>
        <taxon>Panheteroptera</taxon>
        <taxon>Cimicomorpha</taxon>
        <taxon>Reduviidae</taxon>
        <taxon>Triatominae</taxon>
        <taxon>Rhodnius</taxon>
    </lineage>
</organism>
<proteinExistence type="predicted"/>
<evidence type="ECO:0000313" key="3">
    <source>
        <dbReference type="Proteomes" id="UP000015103"/>
    </source>
</evidence>
<feature type="compositionally biased region" description="Low complexity" evidence="1">
    <location>
        <begin position="109"/>
        <end position="131"/>
    </location>
</feature>
<evidence type="ECO:0000256" key="1">
    <source>
        <dbReference type="SAM" id="MobiDB-lite"/>
    </source>
</evidence>
<dbReference type="InParanoid" id="T1HRU5"/>
<protein>
    <submittedName>
        <fullName evidence="2">Uncharacterized protein</fullName>
    </submittedName>
</protein>
<keyword evidence="3" id="KW-1185">Reference proteome</keyword>
<sequence length="193" mass="21627">TIICVILERRIHSKFHLFVPGRILRRSTESSSAIARLRAQFRRLQSAYNTRDRELMLLREAEESAERRLITRLTTLLERSPWVNSNSLPSSDSRNQNSSTSGLSSQPCNSSVPSVGQSSSSSANGSSQFPSSDMASVRCGLHLLTRHIDNLSSQFRMDLERGQANHIRRLWRDLHNQICALSLALRAVSAPGK</sequence>
<feature type="compositionally biased region" description="Low complexity" evidence="1">
    <location>
        <begin position="87"/>
        <end position="101"/>
    </location>
</feature>
<dbReference type="HOGENOM" id="CLU_1412135_0_0_1"/>
<dbReference type="AlphaFoldDB" id="T1HRU5"/>
<dbReference type="EnsemblMetazoa" id="RPRC006765-RA">
    <property type="protein sequence ID" value="RPRC006765-PA"/>
    <property type="gene ID" value="RPRC006765"/>
</dbReference>
<reference evidence="2" key="1">
    <citation type="submission" date="2015-05" db="UniProtKB">
        <authorList>
            <consortium name="EnsemblMetazoa"/>
        </authorList>
    </citation>
    <scope>IDENTIFICATION</scope>
</reference>
<dbReference type="Proteomes" id="UP000015103">
    <property type="component" value="Unassembled WGS sequence"/>
</dbReference>
<name>T1HRU5_RHOPR</name>
<dbReference type="EMBL" id="ACPB03014947">
    <property type="status" value="NOT_ANNOTATED_CDS"/>
    <property type="molecule type" value="Genomic_DNA"/>
</dbReference>
<accession>T1HRU5</accession>